<dbReference type="KEGG" id="gso:PH603_03220"/>
<dbReference type="InterPro" id="IPR047197">
    <property type="entry name" value="THYN1-like_EVE"/>
</dbReference>
<evidence type="ECO:0000313" key="2">
    <source>
        <dbReference type="EMBL" id="WCL54769.1"/>
    </source>
</evidence>
<reference evidence="2" key="1">
    <citation type="submission" date="2023-01" db="EMBL/GenBank/DDBJ databases">
        <title>The genome sequence of Kordiimonadaceae bacterium 6D33.</title>
        <authorList>
            <person name="Liu Y."/>
        </authorList>
    </citation>
    <scope>NUCLEOTIDE SEQUENCE</scope>
    <source>
        <strain evidence="2">6D33</strain>
    </source>
</reference>
<dbReference type="InterPro" id="IPR002740">
    <property type="entry name" value="EVE_domain"/>
</dbReference>
<feature type="domain" description="EVE" evidence="1">
    <location>
        <begin position="3"/>
        <end position="131"/>
    </location>
</feature>
<accession>A0AAE9XRK5</accession>
<dbReference type="Gene3D" id="3.10.590.10">
    <property type="entry name" value="ph1033 like domains"/>
    <property type="match status" value="1"/>
</dbReference>
<dbReference type="PANTHER" id="PTHR14087">
    <property type="entry name" value="THYMOCYTE NUCLEAR PROTEIN 1"/>
    <property type="match status" value="1"/>
</dbReference>
<dbReference type="AlphaFoldDB" id="A0AAE9XRK5"/>
<evidence type="ECO:0000259" key="1">
    <source>
        <dbReference type="Pfam" id="PF01878"/>
    </source>
</evidence>
<name>A0AAE9XRK5_9PROT</name>
<dbReference type="SUPFAM" id="SSF88697">
    <property type="entry name" value="PUA domain-like"/>
    <property type="match status" value="1"/>
</dbReference>
<dbReference type="RefSeq" id="WP_289504488.1">
    <property type="nucleotide sequence ID" value="NZ_CP116805.1"/>
</dbReference>
<dbReference type="InterPro" id="IPR015947">
    <property type="entry name" value="PUA-like_sf"/>
</dbReference>
<keyword evidence="3" id="KW-1185">Reference proteome</keyword>
<organism evidence="2 3">
    <name type="scientific">Gimibacter soli</name>
    <dbReference type="NCBI Taxonomy" id="3024400"/>
    <lineage>
        <taxon>Bacteria</taxon>
        <taxon>Pseudomonadati</taxon>
        <taxon>Pseudomonadota</taxon>
        <taxon>Alphaproteobacteria</taxon>
        <taxon>Kordiimonadales</taxon>
        <taxon>Temperatibacteraceae</taxon>
        <taxon>Gimibacter</taxon>
    </lineage>
</organism>
<dbReference type="InterPro" id="IPR052181">
    <property type="entry name" value="5hmC_binding"/>
</dbReference>
<dbReference type="PANTHER" id="PTHR14087:SF8">
    <property type="entry name" value="OS03G0676100 PROTEIN"/>
    <property type="match status" value="1"/>
</dbReference>
<dbReference type="EMBL" id="CP116805">
    <property type="protein sequence ID" value="WCL54769.1"/>
    <property type="molecule type" value="Genomic_DNA"/>
</dbReference>
<dbReference type="Proteomes" id="UP001217500">
    <property type="component" value="Chromosome"/>
</dbReference>
<dbReference type="Pfam" id="PF01878">
    <property type="entry name" value="EVE"/>
    <property type="match status" value="1"/>
</dbReference>
<sequence>MSWWLVKTEPEEWSFDDQAKAGPSPWTGVRNFQAQKHMAAMAEGDDVFFYHTGKEKAVVGTARVAKGPYGDPEDEKGRFVLVDMEAGTRFKTPLTLAAIKADARFEHLALVKQSRLSVMPIDDAAAALFLKLGGL</sequence>
<evidence type="ECO:0000313" key="3">
    <source>
        <dbReference type="Proteomes" id="UP001217500"/>
    </source>
</evidence>
<dbReference type="CDD" id="cd21133">
    <property type="entry name" value="EVE"/>
    <property type="match status" value="1"/>
</dbReference>
<gene>
    <name evidence="2" type="ORF">PH603_03220</name>
</gene>
<proteinExistence type="predicted"/>
<protein>
    <submittedName>
        <fullName evidence="2">EVE domain-containing protein</fullName>
    </submittedName>
</protein>